<dbReference type="PANTHER" id="PTHR43531">
    <property type="entry name" value="PROTEIN ICFG"/>
    <property type="match status" value="1"/>
</dbReference>
<sequence length="536" mass="56996">MVEAETSADKERRDGGSLGGRLRFAGLEASDTALIRENRNQLLPHVKLALRDLFQRFQTYPEASRNFQSEAQLERLHDLSQSHWDVLTDARFDSLYAERVKVLADTESRIGLDPRWHIASHAVVLEHIVAGLIEQSWPKSWLKSGQRRRQDAISLARAVVRAVMVDLEISVSLRFNETRVNHQQALASAHAGHRAETSALLGAITERLRAKDFCGPLSIDLAIDHADTLAGLNDALEEIRTSLSGSRDAAERMGASSGRIALSADTVARQGVAASEALNAVASEMANATLKVTQSARDARAAEEATQAARQAVVSSGAIAENAIAAMADIEQSAEKIGQIIGVIDEIAFQTNLLALNAGIEAARAGDSGRGFAVVAQEVRALAQRSADAAREIKDLVTGTKAQVESGVSIVARTQTAIGDIVTQVSGINDKISGLAADTSESAAAVGLIARTTQEISVEVRATASTATEAAGQATDLQTVIVELGETIRAFRLQAYEGSPRHHHASPQQAISGQVHRPHAAIQPPLPNVAAGGLSR</sequence>
<evidence type="ECO:0000313" key="7">
    <source>
        <dbReference type="Proteomes" id="UP000633219"/>
    </source>
</evidence>
<organism evidence="6 7">
    <name type="scientific">Rhizobium setariae</name>
    <dbReference type="NCBI Taxonomy" id="2801340"/>
    <lineage>
        <taxon>Bacteria</taxon>
        <taxon>Pseudomonadati</taxon>
        <taxon>Pseudomonadota</taxon>
        <taxon>Alphaproteobacteria</taxon>
        <taxon>Hyphomicrobiales</taxon>
        <taxon>Rhizobiaceae</taxon>
        <taxon>Rhizobium/Agrobacterium group</taxon>
        <taxon>Rhizobium</taxon>
    </lineage>
</organism>
<keyword evidence="3" id="KW-0807">Transducer</keyword>
<comment type="caution">
    <text evidence="6">The sequence shown here is derived from an EMBL/GenBank/DDBJ whole genome shotgun (WGS) entry which is preliminary data.</text>
</comment>
<evidence type="ECO:0000259" key="5">
    <source>
        <dbReference type="PROSITE" id="PS50111"/>
    </source>
</evidence>
<feature type="region of interest" description="Disordered" evidence="4">
    <location>
        <begin position="498"/>
        <end position="536"/>
    </location>
</feature>
<evidence type="ECO:0000313" key="6">
    <source>
        <dbReference type="EMBL" id="MBL0370652.1"/>
    </source>
</evidence>
<evidence type="ECO:0000256" key="2">
    <source>
        <dbReference type="ARBA" id="ARBA00029447"/>
    </source>
</evidence>
<dbReference type="PROSITE" id="PS50111">
    <property type="entry name" value="CHEMOTAXIS_TRANSDUC_2"/>
    <property type="match status" value="1"/>
</dbReference>
<dbReference type="Gene3D" id="1.10.287.950">
    <property type="entry name" value="Methyl-accepting chemotaxis protein"/>
    <property type="match status" value="1"/>
</dbReference>
<dbReference type="GO" id="GO:0016020">
    <property type="term" value="C:membrane"/>
    <property type="evidence" value="ECO:0007669"/>
    <property type="project" value="InterPro"/>
</dbReference>
<dbReference type="Gene3D" id="1.10.490.10">
    <property type="entry name" value="Globins"/>
    <property type="match status" value="1"/>
</dbReference>
<dbReference type="SMART" id="SM00283">
    <property type="entry name" value="MA"/>
    <property type="match status" value="1"/>
</dbReference>
<dbReference type="Pfam" id="PF11563">
    <property type="entry name" value="Protoglobin"/>
    <property type="match status" value="1"/>
</dbReference>
<dbReference type="SUPFAM" id="SSF58104">
    <property type="entry name" value="Methyl-accepting chemotaxis protein (MCP) signaling domain"/>
    <property type="match status" value="1"/>
</dbReference>
<dbReference type="InterPro" id="IPR039379">
    <property type="entry name" value="Protoglobin_sensor_dom"/>
</dbReference>
<dbReference type="PANTHER" id="PTHR43531:SF11">
    <property type="entry name" value="METHYL-ACCEPTING CHEMOTAXIS PROTEIN 3"/>
    <property type="match status" value="1"/>
</dbReference>
<dbReference type="GO" id="GO:0007165">
    <property type="term" value="P:signal transduction"/>
    <property type="evidence" value="ECO:0007669"/>
    <property type="project" value="UniProtKB-KW"/>
</dbReference>
<proteinExistence type="inferred from homology"/>
<keyword evidence="1" id="KW-0145">Chemotaxis</keyword>
<dbReference type="Proteomes" id="UP000633219">
    <property type="component" value="Unassembled WGS sequence"/>
</dbReference>
<dbReference type="InterPro" id="IPR051310">
    <property type="entry name" value="MCP_chemotaxis"/>
</dbReference>
<dbReference type="InterPro" id="IPR004089">
    <property type="entry name" value="MCPsignal_dom"/>
</dbReference>
<dbReference type="SUPFAM" id="SSF46458">
    <property type="entry name" value="Globin-like"/>
    <property type="match status" value="1"/>
</dbReference>
<evidence type="ECO:0000256" key="4">
    <source>
        <dbReference type="SAM" id="MobiDB-lite"/>
    </source>
</evidence>
<dbReference type="GO" id="GO:0019825">
    <property type="term" value="F:oxygen binding"/>
    <property type="evidence" value="ECO:0007669"/>
    <property type="project" value="InterPro"/>
</dbReference>
<dbReference type="AlphaFoldDB" id="A0A936YKZ5"/>
<dbReference type="CDD" id="cd01068">
    <property type="entry name" value="globin_sensor"/>
    <property type="match status" value="1"/>
</dbReference>
<dbReference type="GO" id="GO:0020037">
    <property type="term" value="F:heme binding"/>
    <property type="evidence" value="ECO:0007669"/>
    <property type="project" value="InterPro"/>
</dbReference>
<evidence type="ECO:0000256" key="1">
    <source>
        <dbReference type="ARBA" id="ARBA00022500"/>
    </source>
</evidence>
<dbReference type="CDD" id="cd11386">
    <property type="entry name" value="MCP_signal"/>
    <property type="match status" value="1"/>
</dbReference>
<protein>
    <submittedName>
        <fullName evidence="6">Globin-coupled sensor protein</fullName>
    </submittedName>
</protein>
<gene>
    <name evidence="6" type="ORF">JJB09_01300</name>
</gene>
<accession>A0A936YKZ5</accession>
<feature type="domain" description="Methyl-accepting transducer" evidence="5">
    <location>
        <begin position="249"/>
        <end position="471"/>
    </location>
</feature>
<dbReference type="Pfam" id="PF00015">
    <property type="entry name" value="MCPsignal"/>
    <property type="match status" value="1"/>
</dbReference>
<keyword evidence="7" id="KW-1185">Reference proteome</keyword>
<comment type="similarity">
    <text evidence="2">Belongs to the methyl-accepting chemotaxis (MCP) protein family.</text>
</comment>
<name>A0A936YKZ5_9HYPH</name>
<dbReference type="InterPro" id="IPR044398">
    <property type="entry name" value="Globin-sensor_dom"/>
</dbReference>
<dbReference type="InterPro" id="IPR012292">
    <property type="entry name" value="Globin/Proto"/>
</dbReference>
<dbReference type="GO" id="GO:0006935">
    <property type="term" value="P:chemotaxis"/>
    <property type="evidence" value="ECO:0007669"/>
    <property type="project" value="UniProtKB-KW"/>
</dbReference>
<dbReference type="InterPro" id="IPR009050">
    <property type="entry name" value="Globin-like_sf"/>
</dbReference>
<dbReference type="RefSeq" id="WP_201651993.1">
    <property type="nucleotide sequence ID" value="NZ_JAEQNC010000001.1"/>
</dbReference>
<reference evidence="6" key="1">
    <citation type="submission" date="2021-01" db="EMBL/GenBank/DDBJ databases">
        <title>Rhizobium sp. strain KVB221 16S ribosomal RNA gene Genome sequencing and assembly.</title>
        <authorList>
            <person name="Kang M."/>
        </authorList>
    </citation>
    <scope>NUCLEOTIDE SEQUENCE</scope>
    <source>
        <strain evidence="6">KVB221</strain>
    </source>
</reference>
<dbReference type="EMBL" id="JAEQNC010000001">
    <property type="protein sequence ID" value="MBL0370652.1"/>
    <property type="molecule type" value="Genomic_DNA"/>
</dbReference>
<evidence type="ECO:0000256" key="3">
    <source>
        <dbReference type="PROSITE-ProRule" id="PRU00284"/>
    </source>
</evidence>